<dbReference type="SUPFAM" id="SSF48008">
    <property type="entry name" value="GntR ligand-binding domain-like"/>
    <property type="match status" value="1"/>
</dbReference>
<dbReference type="Gene3D" id="1.10.10.10">
    <property type="entry name" value="Winged helix-like DNA-binding domain superfamily/Winged helix DNA-binding domain"/>
    <property type="match status" value="1"/>
</dbReference>
<evidence type="ECO:0000256" key="2">
    <source>
        <dbReference type="ARBA" id="ARBA00023125"/>
    </source>
</evidence>
<proteinExistence type="predicted"/>
<dbReference type="GO" id="GO:0003700">
    <property type="term" value="F:DNA-binding transcription factor activity"/>
    <property type="evidence" value="ECO:0007669"/>
    <property type="project" value="InterPro"/>
</dbReference>
<dbReference type="InterPro" id="IPR000524">
    <property type="entry name" value="Tscrpt_reg_HTH_GntR"/>
</dbReference>
<dbReference type="SUPFAM" id="SSF46785">
    <property type="entry name" value="Winged helix' DNA-binding domain"/>
    <property type="match status" value="1"/>
</dbReference>
<keyword evidence="5" id="KW-1185">Reference proteome</keyword>
<dbReference type="InterPro" id="IPR011711">
    <property type="entry name" value="GntR_C"/>
</dbReference>
<organism evidence="4 5">
    <name type="scientific">Rhodococcus triatomae</name>
    <dbReference type="NCBI Taxonomy" id="300028"/>
    <lineage>
        <taxon>Bacteria</taxon>
        <taxon>Bacillati</taxon>
        <taxon>Actinomycetota</taxon>
        <taxon>Actinomycetes</taxon>
        <taxon>Mycobacteriales</taxon>
        <taxon>Nocardiaceae</taxon>
        <taxon>Rhodococcus</taxon>
    </lineage>
</organism>
<protein>
    <submittedName>
        <fullName evidence="4">DNA-binding transcriptional regulator, GntR family</fullName>
    </submittedName>
</protein>
<gene>
    <name evidence="4" type="ORF">SAMN05444695_11965</name>
</gene>
<dbReference type="SMART" id="SM00895">
    <property type="entry name" value="FCD"/>
    <property type="match status" value="1"/>
</dbReference>
<dbReference type="GO" id="GO:0003677">
    <property type="term" value="F:DNA binding"/>
    <property type="evidence" value="ECO:0007669"/>
    <property type="project" value="UniProtKB-KW"/>
</dbReference>
<dbReference type="PROSITE" id="PS50949">
    <property type="entry name" value="HTH_GNTR"/>
    <property type="match status" value="1"/>
</dbReference>
<evidence type="ECO:0000256" key="1">
    <source>
        <dbReference type="ARBA" id="ARBA00023015"/>
    </source>
</evidence>
<evidence type="ECO:0000313" key="5">
    <source>
        <dbReference type="Proteomes" id="UP000183263"/>
    </source>
</evidence>
<keyword evidence="2 4" id="KW-0238">DNA-binding</keyword>
<sequence length="228" mass="24977">MLHSSSGSPAPSAAEQVYQDVKELILSGGLPGGELISEGEVANRTGCSRTPVREAFLRLEAEGWMRLYPKRGALIVPVADGEAEHIVDARQLLETHSVRYLAEHAAERAAVVHALDDNLDRQLGIVRDGDVVAFSAADADFHRLIVRAGDNPLLDSFYGGLRERQRRMTARSLARDPEQLPAIVDDHVRLRDLVEAADPDGYDAALLEHMLSVHALNPRSANRRGPRT</sequence>
<dbReference type="PANTHER" id="PTHR43537:SF24">
    <property type="entry name" value="GLUCONATE OPERON TRANSCRIPTIONAL REPRESSOR"/>
    <property type="match status" value="1"/>
</dbReference>
<keyword evidence="3" id="KW-0804">Transcription</keyword>
<accession>A0A1G8S280</accession>
<dbReference type="InterPro" id="IPR036390">
    <property type="entry name" value="WH_DNA-bd_sf"/>
</dbReference>
<dbReference type="InterPro" id="IPR036388">
    <property type="entry name" value="WH-like_DNA-bd_sf"/>
</dbReference>
<keyword evidence="1" id="KW-0805">Transcription regulation</keyword>
<dbReference type="RefSeq" id="WP_072740388.1">
    <property type="nucleotide sequence ID" value="NZ_CP048813.1"/>
</dbReference>
<dbReference type="Gene3D" id="1.20.120.530">
    <property type="entry name" value="GntR ligand-binding domain-like"/>
    <property type="match status" value="1"/>
</dbReference>
<evidence type="ECO:0000313" key="4">
    <source>
        <dbReference type="EMBL" id="SDJ23232.1"/>
    </source>
</evidence>
<name>A0A1G8S280_9NOCA</name>
<dbReference type="Pfam" id="PF00392">
    <property type="entry name" value="GntR"/>
    <property type="match status" value="1"/>
</dbReference>
<dbReference type="AlphaFoldDB" id="A0A1G8S280"/>
<dbReference type="PRINTS" id="PR00035">
    <property type="entry name" value="HTHGNTR"/>
</dbReference>
<evidence type="ECO:0000256" key="3">
    <source>
        <dbReference type="ARBA" id="ARBA00023163"/>
    </source>
</evidence>
<dbReference type="SMART" id="SM00345">
    <property type="entry name" value="HTH_GNTR"/>
    <property type="match status" value="1"/>
</dbReference>
<dbReference type="PANTHER" id="PTHR43537">
    <property type="entry name" value="TRANSCRIPTIONAL REGULATOR, GNTR FAMILY"/>
    <property type="match status" value="1"/>
</dbReference>
<dbReference type="OrthoDB" id="3186208at2"/>
<dbReference type="InterPro" id="IPR008920">
    <property type="entry name" value="TF_FadR/GntR_C"/>
</dbReference>
<dbReference type="CDD" id="cd07377">
    <property type="entry name" value="WHTH_GntR"/>
    <property type="match status" value="1"/>
</dbReference>
<dbReference type="Proteomes" id="UP000183263">
    <property type="component" value="Unassembled WGS sequence"/>
</dbReference>
<dbReference type="EMBL" id="FNDN01000019">
    <property type="protein sequence ID" value="SDJ23232.1"/>
    <property type="molecule type" value="Genomic_DNA"/>
</dbReference>
<dbReference type="Pfam" id="PF07729">
    <property type="entry name" value="FCD"/>
    <property type="match status" value="1"/>
</dbReference>
<reference evidence="4 5" key="1">
    <citation type="submission" date="2016-10" db="EMBL/GenBank/DDBJ databases">
        <authorList>
            <person name="de Groot N.N."/>
        </authorList>
    </citation>
    <scope>NUCLEOTIDE SEQUENCE [LARGE SCALE GENOMIC DNA]</scope>
    <source>
        <strain evidence="4 5">DSM 44892</strain>
    </source>
</reference>